<sequence>MNNSQETKEEGKLPQTTVVIEEGKIPDKIEEIPFYTVKELPEKLCISTITDEGVKKNVTQTKRVIEARKSGNKEEVTEIVTTEVEGKMPETSITVREMPRSTDSDVEELSFIVEELPVEIQETTINYRGVQKKRVEKKRTTRREKAEKQEVTQIVNVKEDGKPSKTTVLVHEEALPVEEKPITEEYPEEVQEIEVFDKGVVKKQTLRKRTIRKRKGQQRRNN</sequence>
<accession>A0A9N9MZD7</accession>
<organism evidence="1 2">
    <name type="scientific">Ceutorhynchus assimilis</name>
    <name type="common">cabbage seed weevil</name>
    <dbReference type="NCBI Taxonomy" id="467358"/>
    <lineage>
        <taxon>Eukaryota</taxon>
        <taxon>Metazoa</taxon>
        <taxon>Ecdysozoa</taxon>
        <taxon>Arthropoda</taxon>
        <taxon>Hexapoda</taxon>
        <taxon>Insecta</taxon>
        <taxon>Pterygota</taxon>
        <taxon>Neoptera</taxon>
        <taxon>Endopterygota</taxon>
        <taxon>Coleoptera</taxon>
        <taxon>Polyphaga</taxon>
        <taxon>Cucujiformia</taxon>
        <taxon>Curculionidae</taxon>
        <taxon>Ceutorhynchinae</taxon>
        <taxon>Ceutorhynchus</taxon>
    </lineage>
</organism>
<dbReference type="Proteomes" id="UP001152799">
    <property type="component" value="Chromosome 6"/>
</dbReference>
<name>A0A9N9MZD7_9CUCU</name>
<reference evidence="1" key="1">
    <citation type="submission" date="2022-01" db="EMBL/GenBank/DDBJ databases">
        <authorList>
            <person name="King R."/>
        </authorList>
    </citation>
    <scope>NUCLEOTIDE SEQUENCE</scope>
</reference>
<gene>
    <name evidence="1" type="ORF">CEUTPL_LOCUS11125</name>
</gene>
<dbReference type="EMBL" id="OU892282">
    <property type="protein sequence ID" value="CAG9770676.1"/>
    <property type="molecule type" value="Genomic_DNA"/>
</dbReference>
<evidence type="ECO:0000313" key="2">
    <source>
        <dbReference type="Proteomes" id="UP001152799"/>
    </source>
</evidence>
<keyword evidence="2" id="KW-1185">Reference proteome</keyword>
<dbReference type="AlphaFoldDB" id="A0A9N9MZD7"/>
<protein>
    <recommendedName>
        <fullName evidence="3">Titin</fullName>
    </recommendedName>
</protein>
<evidence type="ECO:0008006" key="3">
    <source>
        <dbReference type="Google" id="ProtNLM"/>
    </source>
</evidence>
<evidence type="ECO:0000313" key="1">
    <source>
        <dbReference type="EMBL" id="CAG9770676.1"/>
    </source>
</evidence>
<proteinExistence type="predicted"/>